<keyword evidence="2" id="KW-1185">Reference proteome</keyword>
<evidence type="ECO:0000313" key="3">
    <source>
        <dbReference type="RefSeq" id="XP_029653724.1"/>
    </source>
</evidence>
<sequence length="181" mass="21525">MIEVLYLPKNTTTVLQPMDQGIIRSFKSHFNKFKFKHIIEQINYGNATIECYKKLTLKDAVLFSYLAWKDVSVDTISKCFHHAKWENRIEEPIMGDHKIKNFEQIIEKLMITDPIKEEEFIDFTYSENDELHELFKTTNYENNDENAILDSSITEDCERNNCITHRDAIKCLFRPQKIFFT</sequence>
<reference evidence="3" key="1">
    <citation type="submission" date="2025-08" db="UniProtKB">
        <authorList>
            <consortium name="RefSeq"/>
        </authorList>
    </citation>
    <scope>IDENTIFICATION</scope>
</reference>
<dbReference type="KEGG" id="osn:115226875"/>
<name>A0A6P7TNN9_9MOLL</name>
<dbReference type="GO" id="GO:0003676">
    <property type="term" value="F:nucleic acid binding"/>
    <property type="evidence" value="ECO:0007669"/>
    <property type="project" value="InterPro"/>
</dbReference>
<dbReference type="Proteomes" id="UP000515154">
    <property type="component" value="Unplaced"/>
</dbReference>
<dbReference type="Pfam" id="PF03184">
    <property type="entry name" value="DDE_1"/>
    <property type="match status" value="1"/>
</dbReference>
<dbReference type="AlphaFoldDB" id="A0A6P7TNN9"/>
<organism evidence="2 3">
    <name type="scientific">Octopus sinensis</name>
    <name type="common">East Asian common octopus</name>
    <dbReference type="NCBI Taxonomy" id="2607531"/>
    <lineage>
        <taxon>Eukaryota</taxon>
        <taxon>Metazoa</taxon>
        <taxon>Spiralia</taxon>
        <taxon>Lophotrochozoa</taxon>
        <taxon>Mollusca</taxon>
        <taxon>Cephalopoda</taxon>
        <taxon>Coleoidea</taxon>
        <taxon>Octopodiformes</taxon>
        <taxon>Octopoda</taxon>
        <taxon>Incirrata</taxon>
        <taxon>Octopodidae</taxon>
        <taxon>Octopus</taxon>
    </lineage>
</organism>
<accession>A0A6P7TNN9</accession>
<evidence type="ECO:0000313" key="2">
    <source>
        <dbReference type="Proteomes" id="UP000515154"/>
    </source>
</evidence>
<proteinExistence type="predicted"/>
<evidence type="ECO:0000259" key="1">
    <source>
        <dbReference type="Pfam" id="PF03184"/>
    </source>
</evidence>
<feature type="domain" description="DDE-1" evidence="1">
    <location>
        <begin position="2"/>
        <end position="80"/>
    </location>
</feature>
<protein>
    <submittedName>
        <fullName evidence="3">Uncharacterized protein LOC115226875</fullName>
    </submittedName>
</protein>
<dbReference type="RefSeq" id="XP_029653724.1">
    <property type="nucleotide sequence ID" value="XM_029797864.1"/>
</dbReference>
<dbReference type="InterPro" id="IPR004875">
    <property type="entry name" value="DDE_SF_endonuclease_dom"/>
</dbReference>
<gene>
    <name evidence="3" type="primary">LOC115226875</name>
</gene>